<protein>
    <recommendedName>
        <fullName evidence="9">NOL1/NOP2/Sun domain family member 4</fullName>
    </recommendedName>
</protein>
<evidence type="ECO:0000256" key="8">
    <source>
        <dbReference type="ARBA" id="ARBA00023128"/>
    </source>
</evidence>
<keyword evidence="3 11" id="KW-0489">Methyltransferase</keyword>
<evidence type="ECO:0000256" key="10">
    <source>
        <dbReference type="ARBA" id="ARBA00049302"/>
    </source>
</evidence>
<dbReference type="GO" id="GO:0031167">
    <property type="term" value="P:rRNA methylation"/>
    <property type="evidence" value="ECO:0007669"/>
    <property type="project" value="TreeGrafter"/>
</dbReference>
<evidence type="ECO:0000256" key="9">
    <source>
        <dbReference type="ARBA" id="ARBA00042050"/>
    </source>
</evidence>
<gene>
    <name evidence="13" type="ORF">CLUMA_CG000001</name>
</gene>
<dbReference type="GO" id="GO:0003723">
    <property type="term" value="F:RNA binding"/>
    <property type="evidence" value="ECO:0007669"/>
    <property type="project" value="UniProtKB-UniRule"/>
</dbReference>
<keyword evidence="6 11" id="KW-0694">RNA-binding</keyword>
<dbReference type="PANTHER" id="PTHR22808">
    <property type="entry name" value="NCL1 YEAST -RELATED NOL1/NOP2/FMU SUN DOMAIN-CONTAINING"/>
    <property type="match status" value="1"/>
</dbReference>
<dbReference type="InterPro" id="IPR049560">
    <property type="entry name" value="MeTrfase_RsmB-F_NOP2_cat"/>
</dbReference>
<dbReference type="STRING" id="568069.A0A1J1HES6"/>
<comment type="subcellular location">
    <subcellularLocation>
        <location evidence="1">Mitochondrion</location>
    </subcellularLocation>
</comment>
<evidence type="ECO:0000256" key="4">
    <source>
        <dbReference type="ARBA" id="ARBA00022679"/>
    </source>
</evidence>
<evidence type="ECO:0000259" key="12">
    <source>
        <dbReference type="PROSITE" id="PS51686"/>
    </source>
</evidence>
<dbReference type="OrthoDB" id="8020218at2759"/>
<dbReference type="InterPro" id="IPR029063">
    <property type="entry name" value="SAM-dependent_MTases_sf"/>
</dbReference>
<proteinExistence type="inferred from homology"/>
<feature type="binding site" evidence="11">
    <location>
        <position position="341"/>
    </location>
    <ligand>
        <name>S-adenosyl-L-methionine</name>
        <dbReference type="ChEBI" id="CHEBI:59789"/>
    </ligand>
</feature>
<keyword evidence="14" id="KW-1185">Reference proteome</keyword>
<dbReference type="EMBL" id="CVRI01000001">
    <property type="protein sequence ID" value="CRK86493.1"/>
    <property type="molecule type" value="Genomic_DNA"/>
</dbReference>
<feature type="binding site" evidence="11">
    <location>
        <position position="306"/>
    </location>
    <ligand>
        <name>S-adenosyl-L-methionine</name>
        <dbReference type="ChEBI" id="CHEBI:59789"/>
    </ligand>
</feature>
<keyword evidence="4 11" id="KW-0808">Transferase</keyword>
<dbReference type="InterPro" id="IPR023267">
    <property type="entry name" value="RCMT"/>
</dbReference>
<evidence type="ECO:0000256" key="5">
    <source>
        <dbReference type="ARBA" id="ARBA00022691"/>
    </source>
</evidence>
<evidence type="ECO:0000256" key="1">
    <source>
        <dbReference type="ARBA" id="ARBA00004173"/>
    </source>
</evidence>
<evidence type="ECO:0000256" key="6">
    <source>
        <dbReference type="ARBA" id="ARBA00022884"/>
    </source>
</evidence>
<dbReference type="FunFam" id="3.40.50.150:FF:000055">
    <property type="entry name" value="5-methylcytosine rRNA methyltransferase NSUN4"/>
    <property type="match status" value="1"/>
</dbReference>
<dbReference type="Proteomes" id="UP000183832">
    <property type="component" value="Unassembled WGS sequence"/>
</dbReference>
<evidence type="ECO:0000313" key="14">
    <source>
        <dbReference type="Proteomes" id="UP000183832"/>
    </source>
</evidence>
<comment type="similarity">
    <text evidence="11">Belongs to the class I-like SAM-binding methyltransferase superfamily. RsmB/NOP family.</text>
</comment>
<dbReference type="PANTHER" id="PTHR22808:SF3">
    <property type="entry name" value="5-METHYLCYTOSINE RRNA METHYLTRANSFERASE NSUN4"/>
    <property type="match status" value="1"/>
</dbReference>
<reference evidence="13 14" key="1">
    <citation type="submission" date="2015-04" db="EMBL/GenBank/DDBJ databases">
        <authorList>
            <person name="Syromyatnikov M.Y."/>
            <person name="Popov V.N."/>
        </authorList>
    </citation>
    <scope>NUCLEOTIDE SEQUENCE [LARGE SCALE GENOMIC DNA]</scope>
</reference>
<dbReference type="AlphaFoldDB" id="A0A1J1HES6"/>
<evidence type="ECO:0000313" key="13">
    <source>
        <dbReference type="EMBL" id="CRK86493.1"/>
    </source>
</evidence>
<feature type="binding site" evidence="11">
    <location>
        <position position="357"/>
    </location>
    <ligand>
        <name>S-adenosyl-L-methionine</name>
        <dbReference type="ChEBI" id="CHEBI:59789"/>
    </ligand>
</feature>
<evidence type="ECO:0000256" key="2">
    <source>
        <dbReference type="ARBA" id="ARBA00022552"/>
    </source>
</evidence>
<dbReference type="SUPFAM" id="SSF53335">
    <property type="entry name" value="S-adenosyl-L-methionine-dependent methyltransferases"/>
    <property type="match status" value="1"/>
</dbReference>
<evidence type="ECO:0000256" key="11">
    <source>
        <dbReference type="PROSITE-ProRule" id="PRU01023"/>
    </source>
</evidence>
<dbReference type="GO" id="GO:0005762">
    <property type="term" value="C:mitochondrial large ribosomal subunit"/>
    <property type="evidence" value="ECO:0007669"/>
    <property type="project" value="TreeGrafter"/>
</dbReference>
<dbReference type="InterPro" id="IPR001678">
    <property type="entry name" value="MeTrfase_RsmB-F_NOP2_dom"/>
</dbReference>
<sequence>MLKSRGILQTFCRYKHGKNHWSRLENKIYTKDRAMANFDDFYKNVFGNRWNSMRVALLCEHKYVAMINNFGDVEKTAAMLERDGAMNIRDVYNISKKNQELKGGPVIPKRAKIVKEVSEFIDQQKEIEINELYGEKERYHTSDLKTSSKTKEIDYKKPLSKVIEENSEIDCNRVVNPDFGNAGLQEFVPATKIKGMEDWLLESDHYQYYSNTADFPLKIEMVQEFKVPENLQLFTYEKGNISSFRTPSRCSTGVFSHFLMDGASILPPLALDIQPNDYVFDACAAPGGKSLLMIQSHLPKVLISNDSSLGRCNRLTKLMNQFIYEFGENKSKHRCVIRNEDARITSEFGSYDKVLVDVPCTTDRHSVNVDDNNIFKTGRIKERLRLPELQSAILTNCIKLLKPGGSIVYSTCSLSPVQNDGVVHMALSNVFKDHGITMTINDLSLVMQPFFSIMKFENPKGLKYGQMVIPFLPANFGPMYFCKMTRNV</sequence>
<dbReference type="Pfam" id="PF01189">
    <property type="entry name" value="Methyltr_RsmB-F"/>
    <property type="match status" value="1"/>
</dbReference>
<keyword evidence="8" id="KW-0496">Mitochondrion</keyword>
<dbReference type="CDD" id="cd02440">
    <property type="entry name" value="AdoMet_MTases"/>
    <property type="match status" value="1"/>
</dbReference>
<keyword evidence="2" id="KW-0698">rRNA processing</keyword>
<dbReference type="PROSITE" id="PS51686">
    <property type="entry name" value="SAM_MT_RSMB_NOP"/>
    <property type="match status" value="1"/>
</dbReference>
<keyword evidence="7" id="KW-0809">Transit peptide</keyword>
<dbReference type="Gene3D" id="6.20.240.40">
    <property type="match status" value="1"/>
</dbReference>
<keyword evidence="5 11" id="KW-0949">S-adenosyl-L-methionine</keyword>
<accession>A0A1J1HES6</accession>
<dbReference type="PRINTS" id="PR02008">
    <property type="entry name" value="RCMTFAMILY"/>
</dbReference>
<name>A0A1J1HES6_9DIPT</name>
<dbReference type="GO" id="GO:0008173">
    <property type="term" value="F:RNA methyltransferase activity"/>
    <property type="evidence" value="ECO:0007669"/>
    <property type="project" value="InterPro"/>
</dbReference>
<feature type="domain" description="SAM-dependent MTase RsmB/NOP-type" evidence="12">
    <location>
        <begin position="176"/>
        <end position="487"/>
    </location>
</feature>
<evidence type="ECO:0000256" key="7">
    <source>
        <dbReference type="ARBA" id="ARBA00022946"/>
    </source>
</evidence>
<evidence type="ECO:0000256" key="3">
    <source>
        <dbReference type="ARBA" id="ARBA00022603"/>
    </source>
</evidence>
<feature type="active site" description="Nucleophile" evidence="11">
    <location>
        <position position="412"/>
    </location>
</feature>
<organism evidence="13 14">
    <name type="scientific">Clunio marinus</name>
    <dbReference type="NCBI Taxonomy" id="568069"/>
    <lineage>
        <taxon>Eukaryota</taxon>
        <taxon>Metazoa</taxon>
        <taxon>Ecdysozoa</taxon>
        <taxon>Arthropoda</taxon>
        <taxon>Hexapoda</taxon>
        <taxon>Insecta</taxon>
        <taxon>Pterygota</taxon>
        <taxon>Neoptera</taxon>
        <taxon>Endopterygota</taxon>
        <taxon>Diptera</taxon>
        <taxon>Nematocera</taxon>
        <taxon>Chironomoidea</taxon>
        <taxon>Chironomidae</taxon>
        <taxon>Clunio</taxon>
    </lineage>
</organism>
<dbReference type="Gene3D" id="3.40.50.150">
    <property type="entry name" value="Vaccinia Virus protein VP39"/>
    <property type="match status" value="1"/>
</dbReference>
<comment type="catalytic activity">
    <reaction evidence="10">
        <text>a cytidine in rRNA + S-adenosyl-L-methionine = a 5-methylcytidine in rRNA + S-adenosyl-L-homocysteine + H(+)</text>
        <dbReference type="Rhea" id="RHEA:61484"/>
        <dbReference type="Rhea" id="RHEA-COMP:15836"/>
        <dbReference type="Rhea" id="RHEA-COMP:15837"/>
        <dbReference type="ChEBI" id="CHEBI:15378"/>
        <dbReference type="ChEBI" id="CHEBI:57856"/>
        <dbReference type="ChEBI" id="CHEBI:59789"/>
        <dbReference type="ChEBI" id="CHEBI:74483"/>
        <dbReference type="ChEBI" id="CHEBI:82748"/>
    </reaction>
</comment>
<feature type="binding site" evidence="11">
    <location>
        <begin position="283"/>
        <end position="289"/>
    </location>
    <ligand>
        <name>S-adenosyl-L-methionine</name>
        <dbReference type="ChEBI" id="CHEBI:59789"/>
    </ligand>
</feature>